<reference evidence="1" key="1">
    <citation type="journal article" date="2014" name="Front. Microbiol.">
        <title>High frequency of phylogenetically diverse reductive dehalogenase-homologous genes in deep subseafloor sedimentary metagenomes.</title>
        <authorList>
            <person name="Kawai M."/>
            <person name="Futagami T."/>
            <person name="Toyoda A."/>
            <person name="Takaki Y."/>
            <person name="Nishi S."/>
            <person name="Hori S."/>
            <person name="Arai W."/>
            <person name="Tsubouchi T."/>
            <person name="Morono Y."/>
            <person name="Uchiyama I."/>
            <person name="Ito T."/>
            <person name="Fujiyama A."/>
            <person name="Inagaki F."/>
            <person name="Takami H."/>
        </authorList>
    </citation>
    <scope>NUCLEOTIDE SEQUENCE</scope>
    <source>
        <strain evidence="1">Expedition CK06-06</strain>
    </source>
</reference>
<dbReference type="InterPro" id="IPR022453">
    <property type="entry name" value="Znf_MqsA-type"/>
</dbReference>
<gene>
    <name evidence="1" type="ORF">S03H2_69062</name>
</gene>
<dbReference type="NCBIfam" id="TIGR03831">
    <property type="entry name" value="YgiT_finger"/>
    <property type="match status" value="1"/>
</dbReference>
<name>X1KVY4_9ZZZZ</name>
<organism evidence="1">
    <name type="scientific">marine sediment metagenome</name>
    <dbReference type="NCBI Taxonomy" id="412755"/>
    <lineage>
        <taxon>unclassified sequences</taxon>
        <taxon>metagenomes</taxon>
        <taxon>ecological metagenomes</taxon>
    </lineage>
</organism>
<sequence>MQGGGDNKMEKCPLCGGEKKQGYTIYSVDLKFGVVVVKKVPAKVCSQCGEEWIDSKTAKQLENIVNSARQTHSELEVLSFQS</sequence>
<dbReference type="EMBL" id="BARU01045546">
    <property type="protein sequence ID" value="GAH94324.1"/>
    <property type="molecule type" value="Genomic_DNA"/>
</dbReference>
<proteinExistence type="predicted"/>
<comment type="caution">
    <text evidence="1">The sequence shown here is derived from an EMBL/GenBank/DDBJ whole genome shotgun (WGS) entry which is preliminary data.</text>
</comment>
<dbReference type="Gene3D" id="3.10.20.860">
    <property type="match status" value="1"/>
</dbReference>
<evidence type="ECO:0000313" key="1">
    <source>
        <dbReference type="EMBL" id="GAH94324.1"/>
    </source>
</evidence>
<protein>
    <recommendedName>
        <fullName evidence="2">YgiT-type zinc finger domain-containing protein</fullName>
    </recommendedName>
</protein>
<dbReference type="AlphaFoldDB" id="X1KVY4"/>
<evidence type="ECO:0008006" key="2">
    <source>
        <dbReference type="Google" id="ProtNLM"/>
    </source>
</evidence>
<accession>X1KVY4</accession>